<evidence type="ECO:0000256" key="4">
    <source>
        <dbReference type="ARBA" id="ARBA00022833"/>
    </source>
</evidence>
<organism evidence="9">
    <name type="scientific">Soboliphyme baturini</name>
    <dbReference type="NCBI Taxonomy" id="241478"/>
    <lineage>
        <taxon>Eukaryota</taxon>
        <taxon>Metazoa</taxon>
        <taxon>Ecdysozoa</taxon>
        <taxon>Nematoda</taxon>
        <taxon>Enoplea</taxon>
        <taxon>Dorylaimia</taxon>
        <taxon>Dioctophymatida</taxon>
        <taxon>Dioctophymatoidea</taxon>
        <taxon>Soboliphymatidae</taxon>
        <taxon>Soboliphyme</taxon>
    </lineage>
</organism>
<keyword evidence="8" id="KW-1185">Reference proteome</keyword>
<evidence type="ECO:0000313" key="9">
    <source>
        <dbReference type="WBParaSite" id="SBAD_0000262801-mRNA-1"/>
    </source>
</evidence>
<reference evidence="7 8" key="2">
    <citation type="submission" date="2018-11" db="EMBL/GenBank/DDBJ databases">
        <authorList>
            <consortium name="Pathogen Informatics"/>
        </authorList>
    </citation>
    <scope>NUCLEOTIDE SEQUENCE [LARGE SCALE GENOMIC DNA]</scope>
</reference>
<feature type="domain" description="Arf-GAP" evidence="6">
    <location>
        <begin position="7"/>
        <end position="124"/>
    </location>
</feature>
<dbReference type="Pfam" id="PF01412">
    <property type="entry name" value="ArfGap"/>
    <property type="match status" value="1"/>
</dbReference>
<dbReference type="SUPFAM" id="SSF57863">
    <property type="entry name" value="ArfGap/RecO-like zinc finger"/>
    <property type="match status" value="1"/>
</dbReference>
<dbReference type="PROSITE" id="PS50115">
    <property type="entry name" value="ARFGAP"/>
    <property type="match status" value="1"/>
</dbReference>
<sequence length="307" mass="34275">MASPRTRAVLSKARKRDDNNNCFECGAPNTQWITVHYGTWLCLECAGKHRGLGVHLSFVRSVTMDKWKDIEIEKVKVSGNRQCLEFLSSQPDYRADWSFSEKWNSRAAAFYRDKVNSLALGKPWSPETSPARNWIPGISGFIKNSQSFAAANSSLEEDFGRTSSFKRMTTSFSGFGSVPPKKEHQKPEFLESAISSLSVGWSALSRTAAHAASFAKDSVRIFLSRTLPQVNIIFCLLLKYLKTDSGCTVTVQFGAATSRDRAPRRCQSITLKIDAFSCNATSSPLLLRFNEEFCSGTITLVIFNFRC</sequence>
<dbReference type="GO" id="GO:0030100">
    <property type="term" value="P:regulation of endocytosis"/>
    <property type="evidence" value="ECO:0007669"/>
    <property type="project" value="TreeGrafter"/>
</dbReference>
<proteinExistence type="predicted"/>
<dbReference type="CDD" id="cd08830">
    <property type="entry name" value="ArfGap_ArfGap1"/>
    <property type="match status" value="1"/>
</dbReference>
<dbReference type="GO" id="GO:0032012">
    <property type="term" value="P:regulation of ARF protein signal transduction"/>
    <property type="evidence" value="ECO:0007669"/>
    <property type="project" value="TreeGrafter"/>
</dbReference>
<keyword evidence="1" id="KW-0343">GTPase activation</keyword>
<dbReference type="InterPro" id="IPR037278">
    <property type="entry name" value="ARFGAP/RecO"/>
</dbReference>
<dbReference type="PANTHER" id="PTHR46395">
    <property type="entry name" value="ADP-RIBOSYLATION FACTOR GTPASE-ACTIVATING PROTEIN 1"/>
    <property type="match status" value="1"/>
</dbReference>
<name>A0A183IFW1_9BILA</name>
<gene>
    <name evidence="7" type="ORF">SBAD_LOCUS2505</name>
</gene>
<dbReference type="Proteomes" id="UP000270296">
    <property type="component" value="Unassembled WGS sequence"/>
</dbReference>
<protein>
    <submittedName>
        <fullName evidence="9">Arf-GAP domain-containing protein</fullName>
    </submittedName>
</protein>
<evidence type="ECO:0000313" key="8">
    <source>
        <dbReference type="Proteomes" id="UP000270296"/>
    </source>
</evidence>
<dbReference type="PRINTS" id="PR00405">
    <property type="entry name" value="REVINTRACTNG"/>
</dbReference>
<keyword evidence="2" id="KW-0479">Metal-binding</keyword>
<reference evidence="9" key="1">
    <citation type="submission" date="2016-06" db="UniProtKB">
        <authorList>
            <consortium name="WormBaseParasite"/>
        </authorList>
    </citation>
    <scope>IDENTIFICATION</scope>
</reference>
<accession>A0A183IFW1</accession>
<dbReference type="AlphaFoldDB" id="A0A183IFW1"/>
<dbReference type="PANTHER" id="PTHR46395:SF1">
    <property type="entry name" value="ADP-RIBOSYLATION FACTOR GTPASE-ACTIVATING PROTEIN 1"/>
    <property type="match status" value="1"/>
</dbReference>
<keyword evidence="3 5" id="KW-0863">Zinc-finger</keyword>
<dbReference type="GO" id="GO:0005096">
    <property type="term" value="F:GTPase activator activity"/>
    <property type="evidence" value="ECO:0007669"/>
    <property type="project" value="UniProtKB-KW"/>
</dbReference>
<dbReference type="InterPro" id="IPR001164">
    <property type="entry name" value="ArfGAP_dom"/>
</dbReference>
<dbReference type="SMART" id="SM00105">
    <property type="entry name" value="ArfGap"/>
    <property type="match status" value="1"/>
</dbReference>
<keyword evidence="4" id="KW-0862">Zinc</keyword>
<evidence type="ECO:0000256" key="5">
    <source>
        <dbReference type="PROSITE-ProRule" id="PRU00288"/>
    </source>
</evidence>
<evidence type="ECO:0000256" key="3">
    <source>
        <dbReference type="ARBA" id="ARBA00022771"/>
    </source>
</evidence>
<evidence type="ECO:0000313" key="7">
    <source>
        <dbReference type="EMBL" id="VDO97853.1"/>
    </source>
</evidence>
<dbReference type="GO" id="GO:0000139">
    <property type="term" value="C:Golgi membrane"/>
    <property type="evidence" value="ECO:0007669"/>
    <property type="project" value="TreeGrafter"/>
</dbReference>
<dbReference type="WBParaSite" id="SBAD_0000262801-mRNA-1">
    <property type="protein sequence ID" value="SBAD_0000262801-mRNA-1"/>
    <property type="gene ID" value="SBAD_0000262801"/>
</dbReference>
<dbReference type="EMBL" id="UZAM01007257">
    <property type="protein sequence ID" value="VDO97853.1"/>
    <property type="molecule type" value="Genomic_DNA"/>
</dbReference>
<evidence type="ECO:0000256" key="1">
    <source>
        <dbReference type="ARBA" id="ARBA00022468"/>
    </source>
</evidence>
<dbReference type="OrthoDB" id="983479at2759"/>
<dbReference type="InterPro" id="IPR038508">
    <property type="entry name" value="ArfGAP_dom_sf"/>
</dbReference>
<evidence type="ECO:0000259" key="6">
    <source>
        <dbReference type="PROSITE" id="PS50115"/>
    </source>
</evidence>
<evidence type="ECO:0000256" key="2">
    <source>
        <dbReference type="ARBA" id="ARBA00022723"/>
    </source>
</evidence>
<dbReference type="GO" id="GO:0008270">
    <property type="term" value="F:zinc ion binding"/>
    <property type="evidence" value="ECO:0007669"/>
    <property type="project" value="UniProtKB-KW"/>
</dbReference>
<dbReference type="Gene3D" id="1.10.220.150">
    <property type="entry name" value="Arf GTPase activating protein"/>
    <property type="match status" value="1"/>
</dbReference>